<evidence type="ECO:0000313" key="3">
    <source>
        <dbReference type="Proteomes" id="UP000770717"/>
    </source>
</evidence>
<dbReference type="EMBL" id="WNTK01000001">
    <property type="protein sequence ID" value="KAG9491809.1"/>
    <property type="molecule type" value="Genomic_DNA"/>
</dbReference>
<name>A0A8J6KKR8_ELECQ</name>
<protein>
    <recommendedName>
        <fullName evidence="4">Steroid 5-alpha reductase C-terminal domain-containing protein</fullName>
    </recommendedName>
</protein>
<dbReference type="InterPro" id="IPR010721">
    <property type="entry name" value="UstE-like"/>
</dbReference>
<evidence type="ECO:0000313" key="2">
    <source>
        <dbReference type="EMBL" id="KAG9491809.1"/>
    </source>
</evidence>
<dbReference type="PROSITE" id="PS50244">
    <property type="entry name" value="S5A_REDUCTASE"/>
    <property type="match status" value="1"/>
</dbReference>
<keyword evidence="1" id="KW-0812">Transmembrane</keyword>
<dbReference type="AlphaFoldDB" id="A0A8J6KKR8"/>
<keyword evidence="3" id="KW-1185">Reference proteome</keyword>
<dbReference type="PANTHER" id="PTHR32251">
    <property type="entry name" value="3-OXO-5-ALPHA-STEROID 4-DEHYDROGENASE"/>
    <property type="match status" value="1"/>
</dbReference>
<dbReference type="Pfam" id="PF06966">
    <property type="entry name" value="DUF1295"/>
    <property type="match status" value="1"/>
</dbReference>
<evidence type="ECO:0000256" key="1">
    <source>
        <dbReference type="SAM" id="Phobius"/>
    </source>
</evidence>
<sequence length="170" mass="19504">MAMTGDSTKCEIIQECFWTMQGIWIFVTLLPSLMLNLEKRNKPLGLMDYCGWTLWLVGFLIEAVADQQKWSFKADPDNAGNFIQSGLWAYSRHPNYVGEILQWSGLCLSASSVFSGYQYLSVISPIFVWFLLSYVSGVPILEREAMKRWGADPGYKRYVQQTPVLWPVRV</sequence>
<dbReference type="OrthoDB" id="67965at2759"/>
<comment type="caution">
    <text evidence="2">The sequence shown here is derived from an EMBL/GenBank/DDBJ whole genome shotgun (WGS) entry which is preliminary data.</text>
</comment>
<gene>
    <name evidence="2" type="ORF">GDO78_000360</name>
</gene>
<dbReference type="Proteomes" id="UP000770717">
    <property type="component" value="Unassembled WGS sequence"/>
</dbReference>
<dbReference type="Gene3D" id="1.20.120.1630">
    <property type="match status" value="1"/>
</dbReference>
<feature type="transmembrane region" description="Helical" evidence="1">
    <location>
        <begin position="119"/>
        <end position="141"/>
    </location>
</feature>
<accession>A0A8J6KKR8</accession>
<keyword evidence="1" id="KW-0472">Membrane</keyword>
<dbReference type="GO" id="GO:0016020">
    <property type="term" value="C:membrane"/>
    <property type="evidence" value="ECO:0007669"/>
    <property type="project" value="TreeGrafter"/>
</dbReference>
<dbReference type="PANTHER" id="PTHR32251:SF17">
    <property type="entry name" value="STEROID 5-ALPHA REDUCTASE C-TERMINAL DOMAIN-CONTAINING PROTEIN"/>
    <property type="match status" value="1"/>
</dbReference>
<reference evidence="2" key="1">
    <citation type="thesis" date="2020" institute="ProQuest LLC" country="789 East Eisenhower Parkway, Ann Arbor, MI, USA">
        <title>Comparative Genomics and Chromosome Evolution.</title>
        <authorList>
            <person name="Mudd A.B."/>
        </authorList>
    </citation>
    <scope>NUCLEOTIDE SEQUENCE</scope>
    <source>
        <strain evidence="2">HN-11 Male</strain>
        <tissue evidence="2">Kidney and liver</tissue>
    </source>
</reference>
<feature type="transmembrane region" description="Helical" evidence="1">
    <location>
        <begin position="46"/>
        <end position="65"/>
    </location>
</feature>
<keyword evidence="1" id="KW-1133">Transmembrane helix</keyword>
<proteinExistence type="predicted"/>
<organism evidence="2 3">
    <name type="scientific">Eleutherodactylus coqui</name>
    <name type="common">Puerto Rican coqui</name>
    <dbReference type="NCBI Taxonomy" id="57060"/>
    <lineage>
        <taxon>Eukaryota</taxon>
        <taxon>Metazoa</taxon>
        <taxon>Chordata</taxon>
        <taxon>Craniata</taxon>
        <taxon>Vertebrata</taxon>
        <taxon>Euteleostomi</taxon>
        <taxon>Amphibia</taxon>
        <taxon>Batrachia</taxon>
        <taxon>Anura</taxon>
        <taxon>Neobatrachia</taxon>
        <taxon>Hyloidea</taxon>
        <taxon>Eleutherodactylidae</taxon>
        <taxon>Eleutherodactylinae</taxon>
        <taxon>Eleutherodactylus</taxon>
        <taxon>Eleutherodactylus</taxon>
    </lineage>
</organism>
<evidence type="ECO:0008006" key="4">
    <source>
        <dbReference type="Google" id="ProtNLM"/>
    </source>
</evidence>
<feature type="transmembrane region" description="Helical" evidence="1">
    <location>
        <begin position="12"/>
        <end position="34"/>
    </location>
</feature>